<feature type="domain" description="Right handed beta helix" evidence="1">
    <location>
        <begin position="137"/>
        <end position="319"/>
    </location>
</feature>
<sequence length="845" mass="88736">MEDEMFRNILFVLLSELTLISFVFAQTIIPGGEVSGTWTAAGSPYLVEGEITVPADQTLVIDPGVDVIFQGHYKLIVNGWLEAVGTEADSVLFTADNSTEGWHGIRFIGAPDSSHLSYCIVQYGRATGSSPDCYGGGIYCANSNPSFVNCTISGNASFWDGGGGGIYCYDSSPIIGGCIISGNSANYGNGGGIYCDGSNLIISDNTINGNSSGPYGGGIYCDNSALTIANNAICMNSATYGGGIYCTGSSISIIDNSLNENSAVYYGGGIHCSSSSIAINGNTISGNTAIHSFEPYPAYGGGIYCSGLDSNSSIIGNTISTNTVSGYMGGFGGGIYCNSSSITINGNTISENSADGGGGIHCYNSNLTISYNTIKGNSASSGGGINCTSSNPIISGNTISRNGATSFGGGINCTSSSPSISYNLIYANTAGSGGGINCNNGSSPGISGNAISENFAADGGGVYCSSSPSIIEFNEISDNTASGSGGGIYFNLINVPMNKNTITFNNASIGGGFYSTSSNPELRNCILWANAPQQIFQTAGSNVQATYSNIEQFWPGIGNINQDPSFVNVGQSDYRLQWDSPCINSGDPDPQFSDPDGTRADMGCYYFDQSKPVRILLTPYNTPIQIQAEGGSFDFDIQATNIDSVLHTTQIWCDVTMPNLTIYGPVLGPVSVTLMPQFTASRLRNQNVPPAAPAGRYFYNAYAVVGADTSIDHFLFEKLDSNGLDGFAEWFNTGGYFEDFAVAGRQSASMRIPESYLLHQNYPNPFNSTTTLCFDLPEADWVKLDVFDISGCMVADLKSASIVDRWCEAGTHEVTFEGSGLASGVYIYRLKIGKFVANGKMVLLK</sequence>
<dbReference type="InterPro" id="IPR006626">
    <property type="entry name" value="PbH1"/>
</dbReference>
<name>A0A532V255_UNCL8</name>
<reference evidence="2 3" key="1">
    <citation type="submission" date="2017-06" db="EMBL/GenBank/DDBJ databases">
        <title>Novel microbial phyla capable of carbon fixation and sulfur reduction in deep-sea sediments.</title>
        <authorList>
            <person name="Huang J."/>
            <person name="Baker B."/>
            <person name="Wang Y."/>
        </authorList>
    </citation>
    <scope>NUCLEOTIDE SEQUENCE [LARGE SCALE GENOMIC DNA]</scope>
    <source>
        <strain evidence="2">B3_LCP</strain>
    </source>
</reference>
<dbReference type="InterPro" id="IPR011050">
    <property type="entry name" value="Pectin_lyase_fold/virulence"/>
</dbReference>
<comment type="caution">
    <text evidence="2">The sequence shown here is derived from an EMBL/GenBank/DDBJ whole genome shotgun (WGS) entry which is preliminary data.</text>
</comment>
<dbReference type="PANTHER" id="PTHR11319">
    <property type="entry name" value="G PROTEIN-COUPLED RECEPTOR-RELATED"/>
    <property type="match status" value="1"/>
</dbReference>
<dbReference type="AlphaFoldDB" id="A0A532V255"/>
<dbReference type="PANTHER" id="PTHR11319:SF35">
    <property type="entry name" value="OUTER MEMBRANE PROTEIN PMPC-RELATED"/>
    <property type="match status" value="1"/>
</dbReference>
<accession>A0A532V255</accession>
<dbReference type="Pfam" id="PF13229">
    <property type="entry name" value="Beta_helix"/>
    <property type="match status" value="2"/>
</dbReference>
<dbReference type="EMBL" id="NJBN01000003">
    <property type="protein sequence ID" value="TKJ41219.1"/>
    <property type="molecule type" value="Genomic_DNA"/>
</dbReference>
<evidence type="ECO:0000313" key="2">
    <source>
        <dbReference type="EMBL" id="TKJ41219.1"/>
    </source>
</evidence>
<evidence type="ECO:0000313" key="3">
    <source>
        <dbReference type="Proteomes" id="UP000319619"/>
    </source>
</evidence>
<dbReference type="SUPFAM" id="SSF51126">
    <property type="entry name" value="Pectin lyase-like"/>
    <property type="match status" value="2"/>
</dbReference>
<dbReference type="Gene3D" id="2.160.20.10">
    <property type="entry name" value="Single-stranded right-handed beta-helix, Pectin lyase-like"/>
    <property type="match status" value="2"/>
</dbReference>
<gene>
    <name evidence="2" type="ORF">CEE37_06020</name>
</gene>
<evidence type="ECO:0000259" key="1">
    <source>
        <dbReference type="Pfam" id="PF13229"/>
    </source>
</evidence>
<protein>
    <recommendedName>
        <fullName evidence="1">Right handed beta helix domain-containing protein</fullName>
    </recommendedName>
</protein>
<dbReference type="InterPro" id="IPR012334">
    <property type="entry name" value="Pectin_lyas_fold"/>
</dbReference>
<organism evidence="2 3">
    <name type="scientific">candidate division LCP-89 bacterium B3_LCP</name>
    <dbReference type="NCBI Taxonomy" id="2012998"/>
    <lineage>
        <taxon>Bacteria</taxon>
        <taxon>Pseudomonadati</taxon>
        <taxon>Bacteria division LCP-89</taxon>
    </lineage>
</organism>
<dbReference type="Proteomes" id="UP000319619">
    <property type="component" value="Unassembled WGS sequence"/>
</dbReference>
<proteinExistence type="predicted"/>
<feature type="domain" description="Right handed beta helix" evidence="1">
    <location>
        <begin position="334"/>
        <end position="489"/>
    </location>
</feature>
<dbReference type="SMART" id="SM00710">
    <property type="entry name" value="PbH1"/>
    <property type="match status" value="9"/>
</dbReference>
<dbReference type="InterPro" id="IPR039448">
    <property type="entry name" value="Beta_helix"/>
</dbReference>